<reference evidence="12 13" key="1">
    <citation type="submission" date="2015-01" db="EMBL/GenBank/DDBJ databases">
        <title>Jeotgalibacillus campisalis genome sequencing.</title>
        <authorList>
            <person name="Goh K.M."/>
            <person name="Chan K.-G."/>
            <person name="Yaakop A.S."/>
            <person name="Ee R."/>
            <person name="Gan H.M."/>
            <person name="Chan C.S."/>
        </authorList>
    </citation>
    <scope>NUCLEOTIDE SEQUENCE [LARGE SCALE GENOMIC DNA]</scope>
    <source>
        <strain evidence="12 13">SF-57</strain>
    </source>
</reference>
<comment type="similarity">
    <text evidence="1 6 9">Belongs to the pyrroline-5-carboxylate reductase family.</text>
</comment>
<dbReference type="FunFam" id="1.10.3730.10:FF:000001">
    <property type="entry name" value="Pyrroline-5-carboxylate reductase"/>
    <property type="match status" value="1"/>
</dbReference>
<dbReference type="InterPro" id="IPR008927">
    <property type="entry name" value="6-PGluconate_DH-like_C_sf"/>
</dbReference>
<dbReference type="GO" id="GO:0055129">
    <property type="term" value="P:L-proline biosynthetic process"/>
    <property type="evidence" value="ECO:0007669"/>
    <property type="project" value="UniProtKB-UniRule"/>
</dbReference>
<dbReference type="PANTHER" id="PTHR11645:SF49">
    <property type="entry name" value="PYRROLINE-5-CARBOXYLATE REDUCTASE 1"/>
    <property type="match status" value="1"/>
</dbReference>
<accession>A0A0C2RVW5</accession>
<comment type="caution">
    <text evidence="12">The sequence shown here is derived from an EMBL/GenBank/DDBJ whole genome shotgun (WGS) entry which is preliminary data.</text>
</comment>
<dbReference type="SUPFAM" id="SSF51735">
    <property type="entry name" value="NAD(P)-binding Rossmann-fold domains"/>
    <property type="match status" value="1"/>
</dbReference>
<dbReference type="AlphaFoldDB" id="A0A0C2RVW5"/>
<feature type="binding site" evidence="8">
    <location>
        <begin position="69"/>
        <end position="72"/>
    </location>
    <ligand>
        <name>NADP(+)</name>
        <dbReference type="ChEBI" id="CHEBI:58349"/>
    </ligand>
</feature>
<dbReference type="GO" id="GO:0005737">
    <property type="term" value="C:cytoplasm"/>
    <property type="evidence" value="ECO:0007669"/>
    <property type="project" value="UniProtKB-SubCell"/>
</dbReference>
<comment type="catalytic activity">
    <reaction evidence="6">
        <text>L-proline + NAD(+) = (S)-1-pyrroline-5-carboxylate + NADH + 2 H(+)</text>
        <dbReference type="Rhea" id="RHEA:14105"/>
        <dbReference type="ChEBI" id="CHEBI:15378"/>
        <dbReference type="ChEBI" id="CHEBI:17388"/>
        <dbReference type="ChEBI" id="CHEBI:57540"/>
        <dbReference type="ChEBI" id="CHEBI:57945"/>
        <dbReference type="ChEBI" id="CHEBI:60039"/>
        <dbReference type="EC" id="1.5.1.2"/>
    </reaction>
</comment>
<comment type="pathway">
    <text evidence="6 9">Amino-acid biosynthesis; L-proline biosynthesis; L-proline from L-glutamate 5-semialdehyde: step 1/1.</text>
</comment>
<keyword evidence="6" id="KW-0963">Cytoplasm</keyword>
<dbReference type="Proteomes" id="UP000031972">
    <property type="component" value="Unassembled WGS sequence"/>
</dbReference>
<evidence type="ECO:0000256" key="8">
    <source>
        <dbReference type="PIRSR" id="PIRSR000193-1"/>
    </source>
</evidence>
<evidence type="ECO:0000256" key="3">
    <source>
        <dbReference type="ARBA" id="ARBA00022857"/>
    </source>
</evidence>
<evidence type="ECO:0000313" key="13">
    <source>
        <dbReference type="Proteomes" id="UP000031972"/>
    </source>
</evidence>
<dbReference type="RefSeq" id="WP_041059059.1">
    <property type="nucleotide sequence ID" value="NZ_JXRR01000017.1"/>
</dbReference>
<dbReference type="PIRSF" id="PIRSF000193">
    <property type="entry name" value="Pyrrol-5-carb_rd"/>
    <property type="match status" value="1"/>
</dbReference>
<dbReference type="InterPro" id="IPR000304">
    <property type="entry name" value="Pyrroline-COOH_reductase"/>
</dbReference>
<comment type="catalytic activity">
    <reaction evidence="6 9">
        <text>L-proline + NADP(+) = (S)-1-pyrroline-5-carboxylate + NADPH + 2 H(+)</text>
        <dbReference type="Rhea" id="RHEA:14109"/>
        <dbReference type="ChEBI" id="CHEBI:15378"/>
        <dbReference type="ChEBI" id="CHEBI:17388"/>
        <dbReference type="ChEBI" id="CHEBI:57783"/>
        <dbReference type="ChEBI" id="CHEBI:58349"/>
        <dbReference type="ChEBI" id="CHEBI:60039"/>
        <dbReference type="EC" id="1.5.1.2"/>
    </reaction>
</comment>
<dbReference type="SUPFAM" id="SSF48179">
    <property type="entry name" value="6-phosphogluconate dehydrogenase C-terminal domain-like"/>
    <property type="match status" value="1"/>
</dbReference>
<dbReference type="EC" id="1.5.1.2" evidence="6 7"/>
<evidence type="ECO:0000256" key="2">
    <source>
        <dbReference type="ARBA" id="ARBA00022650"/>
    </source>
</evidence>
<protein>
    <recommendedName>
        <fullName evidence="6 7">Pyrroline-5-carboxylate reductase</fullName>
        <shortName evidence="6">P5C reductase</shortName>
        <shortName evidence="6">P5CR</shortName>
        <ecNumber evidence="6 7">1.5.1.2</ecNumber>
    </recommendedName>
    <alternativeName>
        <fullName evidence="6">PCA reductase</fullName>
    </alternativeName>
</protein>
<dbReference type="Pfam" id="PF03807">
    <property type="entry name" value="F420_oxidored"/>
    <property type="match status" value="1"/>
</dbReference>
<evidence type="ECO:0000259" key="10">
    <source>
        <dbReference type="Pfam" id="PF03807"/>
    </source>
</evidence>
<evidence type="ECO:0000256" key="6">
    <source>
        <dbReference type="HAMAP-Rule" id="MF_01925"/>
    </source>
</evidence>
<proteinExistence type="inferred from homology"/>
<dbReference type="InterPro" id="IPR053790">
    <property type="entry name" value="P5CR-like_CS"/>
</dbReference>
<evidence type="ECO:0000259" key="11">
    <source>
        <dbReference type="Pfam" id="PF14748"/>
    </source>
</evidence>
<evidence type="ECO:0000256" key="7">
    <source>
        <dbReference type="NCBIfam" id="TIGR00112"/>
    </source>
</evidence>
<evidence type="ECO:0000256" key="9">
    <source>
        <dbReference type="RuleBase" id="RU003903"/>
    </source>
</evidence>
<evidence type="ECO:0000313" key="12">
    <source>
        <dbReference type="EMBL" id="KIL45899.1"/>
    </source>
</evidence>
<dbReference type="Gene3D" id="1.10.3730.10">
    <property type="entry name" value="ProC C-terminal domain-like"/>
    <property type="match status" value="1"/>
</dbReference>
<gene>
    <name evidence="6" type="primary">proC</name>
    <name evidence="12" type="ORF">KR50_25740</name>
</gene>
<dbReference type="OrthoDB" id="9805754at2"/>
<dbReference type="UniPathway" id="UPA00098">
    <property type="reaction ID" value="UER00361"/>
</dbReference>
<keyword evidence="2 6" id="KW-0641">Proline biosynthesis</keyword>
<feature type="domain" description="Pyrroline-5-carboxylate reductase dimerisation" evidence="11">
    <location>
        <begin position="161"/>
        <end position="263"/>
    </location>
</feature>
<keyword evidence="13" id="KW-1185">Reference proteome</keyword>
<dbReference type="Gene3D" id="3.40.50.720">
    <property type="entry name" value="NAD(P)-binding Rossmann-like Domain"/>
    <property type="match status" value="1"/>
</dbReference>
<keyword evidence="4 6" id="KW-0560">Oxidoreductase</keyword>
<dbReference type="PROSITE" id="PS00521">
    <property type="entry name" value="P5CR"/>
    <property type="match status" value="1"/>
</dbReference>
<dbReference type="NCBIfam" id="TIGR00112">
    <property type="entry name" value="proC"/>
    <property type="match status" value="1"/>
</dbReference>
<evidence type="ECO:0000256" key="5">
    <source>
        <dbReference type="ARBA" id="ARBA00058118"/>
    </source>
</evidence>
<dbReference type="PATRIC" id="fig|220754.4.peg.2591"/>
<feature type="binding site" evidence="8">
    <location>
        <begin position="6"/>
        <end position="11"/>
    </location>
    <ligand>
        <name>NADP(+)</name>
        <dbReference type="ChEBI" id="CHEBI:58349"/>
    </ligand>
</feature>
<dbReference type="Pfam" id="PF14748">
    <property type="entry name" value="P5CR_dimer"/>
    <property type="match status" value="1"/>
</dbReference>
<dbReference type="GO" id="GO:0004735">
    <property type="term" value="F:pyrroline-5-carboxylate reductase activity"/>
    <property type="evidence" value="ECO:0007669"/>
    <property type="project" value="UniProtKB-UniRule"/>
</dbReference>
<organism evidence="12 13">
    <name type="scientific">Jeotgalibacillus campisalis</name>
    <dbReference type="NCBI Taxonomy" id="220754"/>
    <lineage>
        <taxon>Bacteria</taxon>
        <taxon>Bacillati</taxon>
        <taxon>Bacillota</taxon>
        <taxon>Bacilli</taxon>
        <taxon>Bacillales</taxon>
        <taxon>Caryophanaceae</taxon>
        <taxon>Jeotgalibacillus</taxon>
    </lineage>
</organism>
<name>A0A0C2RVW5_9BACL</name>
<comment type="function">
    <text evidence="5 6">Catalyzes the reduction of 1-pyrroline-5-carboxylate (PCA) to L-proline.</text>
</comment>
<dbReference type="EMBL" id="JXRR01000017">
    <property type="protein sequence ID" value="KIL45899.1"/>
    <property type="molecule type" value="Genomic_DNA"/>
</dbReference>
<dbReference type="InterPro" id="IPR029036">
    <property type="entry name" value="P5CR_dimer"/>
</dbReference>
<comment type="subcellular location">
    <subcellularLocation>
        <location evidence="6">Cytoplasm</location>
    </subcellularLocation>
</comment>
<feature type="domain" description="Pyrroline-5-carboxylate reductase catalytic N-terminal" evidence="10">
    <location>
        <begin position="2"/>
        <end position="98"/>
    </location>
</feature>
<dbReference type="InterPro" id="IPR028939">
    <property type="entry name" value="P5C_Rdtase_cat_N"/>
</dbReference>
<dbReference type="PANTHER" id="PTHR11645">
    <property type="entry name" value="PYRROLINE-5-CARBOXYLATE REDUCTASE"/>
    <property type="match status" value="1"/>
</dbReference>
<sequence length="273" mass="29867">MKVVFLGAGSMAEALIQGMVQAPKLKDMDLWVTNRSDFDRLQKIKDSYQINISYDLGTMLNGTEIIVLAMKPKDAKAALETIRHYVTPDQLIISVLAGLSSEFIAERLKFNMPIARAMPNTSASIQQSATGLAFNEFVSERQQGLAFSIFSAVGTVTIVDESRLDLVTGLSGSGPAYIYYVVEAMEQAAVELGLTPEEAKPFILQTLEGASKMLTLTNQSPSNLRKAITSEGGTTEAGIKQLEKHHVKEAFKDCIKEATEHSGRLRTLFEQSD</sequence>
<evidence type="ECO:0000256" key="1">
    <source>
        <dbReference type="ARBA" id="ARBA00005525"/>
    </source>
</evidence>
<evidence type="ECO:0000256" key="4">
    <source>
        <dbReference type="ARBA" id="ARBA00023002"/>
    </source>
</evidence>
<keyword evidence="6 9" id="KW-0028">Amino-acid biosynthesis</keyword>
<keyword evidence="3 6" id="KW-0521">NADP</keyword>
<dbReference type="InterPro" id="IPR036291">
    <property type="entry name" value="NAD(P)-bd_dom_sf"/>
</dbReference>
<dbReference type="HAMAP" id="MF_01925">
    <property type="entry name" value="P5C_reductase"/>
    <property type="match status" value="1"/>
</dbReference>